<dbReference type="GO" id="GO:0005524">
    <property type="term" value="F:ATP binding"/>
    <property type="evidence" value="ECO:0007669"/>
    <property type="project" value="UniProtKB-KW"/>
</dbReference>
<dbReference type="STRING" id="436010.A0A167W9Q4"/>
<sequence length="159" mass="17280">VTGEMRKTDGSVAFGGSAAYSSQTPRIRNTTLRENIRLGNKMSRKGGLARDLDRLLRGEITEAGKKGRDSCGELICILNWRARVSIARAAYSGSDAVLLDDSLSAVDTHAEKAMLEICILDGPLASKTRILITHAPLLNRTDYIYVMDSGTPQNIGRTQ</sequence>
<reference evidence="5" key="1">
    <citation type="journal article" date="2016" name="Mol. Biol. Evol.">
        <title>Comparative Genomics of Early-Diverging Mushroom-Forming Fungi Provides Insights into the Origins of Lignocellulose Decay Capabilities.</title>
        <authorList>
            <person name="Nagy L.G."/>
            <person name="Riley R."/>
            <person name="Tritt A."/>
            <person name="Adam C."/>
            <person name="Daum C."/>
            <person name="Floudas D."/>
            <person name="Sun H."/>
            <person name="Yadav J.S."/>
            <person name="Pangilinan J."/>
            <person name="Larsson K.H."/>
            <person name="Matsuura K."/>
            <person name="Barry K."/>
            <person name="Labutti K."/>
            <person name="Kuo R."/>
            <person name="Ohm R.A."/>
            <person name="Bhattacharya S.S."/>
            <person name="Shirouzu T."/>
            <person name="Yoshinaga Y."/>
            <person name="Martin F.M."/>
            <person name="Grigoriev I.V."/>
            <person name="Hibbett D.S."/>
        </authorList>
    </citation>
    <scope>NUCLEOTIDE SEQUENCE [LARGE SCALE GENOMIC DNA]</scope>
    <source>
        <strain evidence="5">CBS 109695</strain>
    </source>
</reference>
<dbReference type="InterPro" id="IPR027417">
    <property type="entry name" value="P-loop_NTPase"/>
</dbReference>
<dbReference type="PANTHER" id="PTHR24223:SF456">
    <property type="entry name" value="MULTIDRUG RESISTANCE-ASSOCIATED PROTEIN LETHAL(2)03659"/>
    <property type="match status" value="1"/>
</dbReference>
<dbReference type="GO" id="GO:0016020">
    <property type="term" value="C:membrane"/>
    <property type="evidence" value="ECO:0007669"/>
    <property type="project" value="UniProtKB-SubCell"/>
</dbReference>
<feature type="non-terminal residue" evidence="5">
    <location>
        <position position="159"/>
    </location>
</feature>
<evidence type="ECO:0000256" key="1">
    <source>
        <dbReference type="ARBA" id="ARBA00004141"/>
    </source>
</evidence>
<comment type="subcellular location">
    <subcellularLocation>
        <location evidence="1">Membrane</location>
        <topology evidence="1">Multi-pass membrane protein</topology>
    </subcellularLocation>
</comment>
<dbReference type="PANTHER" id="PTHR24223">
    <property type="entry name" value="ATP-BINDING CASSETTE SUB-FAMILY C"/>
    <property type="match status" value="1"/>
</dbReference>
<evidence type="ECO:0000256" key="2">
    <source>
        <dbReference type="ARBA" id="ARBA00009726"/>
    </source>
</evidence>
<accession>A0A167W9Q4</accession>
<protein>
    <recommendedName>
        <fullName evidence="6">ABC transporter domain-containing protein</fullName>
    </recommendedName>
</protein>
<keyword evidence="4" id="KW-0067">ATP-binding</keyword>
<keyword evidence="3" id="KW-0547">Nucleotide-binding</keyword>
<evidence type="ECO:0000256" key="3">
    <source>
        <dbReference type="ARBA" id="ARBA00022741"/>
    </source>
</evidence>
<dbReference type="Gene3D" id="3.40.50.300">
    <property type="entry name" value="P-loop containing nucleotide triphosphate hydrolases"/>
    <property type="match status" value="1"/>
</dbReference>
<proteinExistence type="inferred from homology"/>
<dbReference type="EMBL" id="KV417815">
    <property type="protein sequence ID" value="KZP05848.1"/>
    <property type="molecule type" value="Genomic_DNA"/>
</dbReference>
<dbReference type="GO" id="GO:0042626">
    <property type="term" value="F:ATPase-coupled transmembrane transporter activity"/>
    <property type="evidence" value="ECO:0007669"/>
    <property type="project" value="TreeGrafter"/>
</dbReference>
<evidence type="ECO:0008006" key="6">
    <source>
        <dbReference type="Google" id="ProtNLM"/>
    </source>
</evidence>
<comment type="similarity">
    <text evidence="2">Belongs to the ABC transporter superfamily. ABCC family. Conjugate transporter (TC 3.A.1.208) subfamily.</text>
</comment>
<dbReference type="AlphaFoldDB" id="A0A167W9Q4"/>
<evidence type="ECO:0000256" key="4">
    <source>
        <dbReference type="ARBA" id="ARBA00022840"/>
    </source>
</evidence>
<dbReference type="InterPro" id="IPR050173">
    <property type="entry name" value="ABC_transporter_C-like"/>
</dbReference>
<gene>
    <name evidence="5" type="ORF">FIBSPDRAFT_765309</name>
</gene>
<evidence type="ECO:0000313" key="5">
    <source>
        <dbReference type="EMBL" id="KZP05848.1"/>
    </source>
</evidence>
<dbReference type="OrthoDB" id="6500128at2759"/>
<name>A0A167W9Q4_9AGAM</name>
<organism evidence="5">
    <name type="scientific">Athelia psychrophila</name>
    <dbReference type="NCBI Taxonomy" id="1759441"/>
    <lineage>
        <taxon>Eukaryota</taxon>
        <taxon>Fungi</taxon>
        <taxon>Dikarya</taxon>
        <taxon>Basidiomycota</taxon>
        <taxon>Agaricomycotina</taxon>
        <taxon>Agaricomycetes</taxon>
        <taxon>Agaricomycetidae</taxon>
        <taxon>Atheliales</taxon>
        <taxon>Atheliaceae</taxon>
        <taxon>Athelia</taxon>
    </lineage>
</organism>
<dbReference type="SUPFAM" id="SSF52540">
    <property type="entry name" value="P-loop containing nucleoside triphosphate hydrolases"/>
    <property type="match status" value="1"/>
</dbReference>